<dbReference type="EMBL" id="CAJVCH010121317">
    <property type="protein sequence ID" value="CAG7725400.1"/>
    <property type="molecule type" value="Genomic_DNA"/>
</dbReference>
<protein>
    <submittedName>
        <fullName evidence="2">Uncharacterized protein</fullName>
    </submittedName>
</protein>
<dbReference type="InterPro" id="IPR001128">
    <property type="entry name" value="Cyt_P450"/>
</dbReference>
<feature type="non-terminal residue" evidence="2">
    <location>
        <position position="1"/>
    </location>
</feature>
<dbReference type="GO" id="GO:0016705">
    <property type="term" value="F:oxidoreductase activity, acting on paired donors, with incorporation or reduction of molecular oxygen"/>
    <property type="evidence" value="ECO:0007669"/>
    <property type="project" value="InterPro"/>
</dbReference>
<dbReference type="Pfam" id="PF00067">
    <property type="entry name" value="p450"/>
    <property type="match status" value="1"/>
</dbReference>
<dbReference type="OrthoDB" id="3945418at2759"/>
<organism evidence="2 3">
    <name type="scientific">Allacma fusca</name>
    <dbReference type="NCBI Taxonomy" id="39272"/>
    <lineage>
        <taxon>Eukaryota</taxon>
        <taxon>Metazoa</taxon>
        <taxon>Ecdysozoa</taxon>
        <taxon>Arthropoda</taxon>
        <taxon>Hexapoda</taxon>
        <taxon>Collembola</taxon>
        <taxon>Symphypleona</taxon>
        <taxon>Sminthuridae</taxon>
        <taxon>Allacma</taxon>
    </lineage>
</organism>
<comment type="caution">
    <text evidence="2">The sequence shown here is derived from an EMBL/GenBank/DDBJ whole genome shotgun (WGS) entry which is preliminary data.</text>
</comment>
<dbReference type="GO" id="GO:0020037">
    <property type="term" value="F:heme binding"/>
    <property type="evidence" value="ECO:0007669"/>
    <property type="project" value="InterPro"/>
</dbReference>
<gene>
    <name evidence="2" type="ORF">AFUS01_LOCUS14357</name>
</gene>
<dbReference type="AlphaFoldDB" id="A0A8J2K0F7"/>
<reference evidence="2" key="1">
    <citation type="submission" date="2021-06" db="EMBL/GenBank/DDBJ databases">
        <authorList>
            <person name="Hodson N. C."/>
            <person name="Mongue J. A."/>
            <person name="Jaron S. K."/>
        </authorList>
    </citation>
    <scope>NUCLEOTIDE SEQUENCE</scope>
</reference>
<dbReference type="Proteomes" id="UP000708208">
    <property type="component" value="Unassembled WGS sequence"/>
</dbReference>
<dbReference type="GO" id="GO:0004497">
    <property type="term" value="F:monooxygenase activity"/>
    <property type="evidence" value="ECO:0007669"/>
    <property type="project" value="InterPro"/>
</dbReference>
<sequence length="85" mass="9871">HEVLSLKPSFSSPDDSLYSEVWEYKRLKIREETGAIGLTGSYNRDPKYFPKQDEFEPERFMPCSEDRIDPMTSRTFGHGPRITLG</sequence>
<evidence type="ECO:0000313" key="3">
    <source>
        <dbReference type="Proteomes" id="UP000708208"/>
    </source>
</evidence>
<feature type="region of interest" description="Disordered" evidence="1">
    <location>
        <begin position="63"/>
        <end position="85"/>
    </location>
</feature>
<name>A0A8J2K0F7_9HEXA</name>
<evidence type="ECO:0000313" key="2">
    <source>
        <dbReference type="EMBL" id="CAG7725400.1"/>
    </source>
</evidence>
<keyword evidence="3" id="KW-1185">Reference proteome</keyword>
<evidence type="ECO:0000256" key="1">
    <source>
        <dbReference type="SAM" id="MobiDB-lite"/>
    </source>
</evidence>
<dbReference type="GO" id="GO:0005506">
    <property type="term" value="F:iron ion binding"/>
    <property type="evidence" value="ECO:0007669"/>
    <property type="project" value="InterPro"/>
</dbReference>
<proteinExistence type="predicted"/>
<accession>A0A8J2K0F7</accession>